<gene>
    <name evidence="1" type="ORF">RRG08_008476</name>
</gene>
<accession>A0AAE1DBP2</accession>
<protein>
    <submittedName>
        <fullName evidence="1">Uncharacterized protein</fullName>
    </submittedName>
</protein>
<dbReference type="EMBL" id="JAWDGP010004422">
    <property type="protein sequence ID" value="KAK3764596.1"/>
    <property type="molecule type" value="Genomic_DNA"/>
</dbReference>
<evidence type="ECO:0000313" key="1">
    <source>
        <dbReference type="EMBL" id="KAK3764596.1"/>
    </source>
</evidence>
<keyword evidence="2" id="KW-1185">Reference proteome</keyword>
<comment type="caution">
    <text evidence="1">The sequence shown here is derived from an EMBL/GenBank/DDBJ whole genome shotgun (WGS) entry which is preliminary data.</text>
</comment>
<sequence>MHQSRADYSRHGPGMFSRSIKVARLLVKNLSITLIRDLFLPSRAYSLCPPWRPISTQPSPTTRAVTATVPVCACKEKWLHRVNFEQKYREQKTTGVQEIEARGQWSSVSQFYRPAFDQRINFINGFSSSLTNGFC</sequence>
<name>A0AAE1DBP2_9GAST</name>
<dbReference type="Proteomes" id="UP001283361">
    <property type="component" value="Unassembled WGS sequence"/>
</dbReference>
<proteinExistence type="predicted"/>
<organism evidence="1 2">
    <name type="scientific">Elysia crispata</name>
    <name type="common">lettuce slug</name>
    <dbReference type="NCBI Taxonomy" id="231223"/>
    <lineage>
        <taxon>Eukaryota</taxon>
        <taxon>Metazoa</taxon>
        <taxon>Spiralia</taxon>
        <taxon>Lophotrochozoa</taxon>
        <taxon>Mollusca</taxon>
        <taxon>Gastropoda</taxon>
        <taxon>Heterobranchia</taxon>
        <taxon>Euthyneura</taxon>
        <taxon>Panpulmonata</taxon>
        <taxon>Sacoglossa</taxon>
        <taxon>Placobranchoidea</taxon>
        <taxon>Plakobranchidae</taxon>
        <taxon>Elysia</taxon>
    </lineage>
</organism>
<evidence type="ECO:0000313" key="2">
    <source>
        <dbReference type="Proteomes" id="UP001283361"/>
    </source>
</evidence>
<reference evidence="1" key="1">
    <citation type="journal article" date="2023" name="G3 (Bethesda)">
        <title>A reference genome for the long-term kleptoplast-retaining sea slug Elysia crispata morphotype clarki.</title>
        <authorList>
            <person name="Eastman K.E."/>
            <person name="Pendleton A.L."/>
            <person name="Shaikh M.A."/>
            <person name="Suttiyut T."/>
            <person name="Ogas R."/>
            <person name="Tomko P."/>
            <person name="Gavelis G."/>
            <person name="Widhalm J.R."/>
            <person name="Wisecaver J.H."/>
        </authorList>
    </citation>
    <scope>NUCLEOTIDE SEQUENCE</scope>
    <source>
        <strain evidence="1">ECLA1</strain>
    </source>
</reference>
<dbReference type="AlphaFoldDB" id="A0AAE1DBP2"/>